<proteinExistence type="inferred from homology"/>
<comment type="subcellular location">
    <subcellularLocation>
        <location evidence="1">Membrane</location>
        <topology evidence="1">Multi-pass membrane protein</topology>
    </subcellularLocation>
</comment>
<evidence type="ECO:0000313" key="9">
    <source>
        <dbReference type="EMBL" id="CZR58660.1"/>
    </source>
</evidence>
<dbReference type="InterPro" id="IPR049326">
    <property type="entry name" value="Rhodopsin_dom_fungi"/>
</dbReference>
<keyword evidence="4 7" id="KW-0472">Membrane</keyword>
<dbReference type="Proteomes" id="UP000184330">
    <property type="component" value="Unassembled WGS sequence"/>
</dbReference>
<reference evidence="9 10" key="1">
    <citation type="submission" date="2016-03" db="EMBL/GenBank/DDBJ databases">
        <authorList>
            <person name="Ploux O."/>
        </authorList>
    </citation>
    <scope>NUCLEOTIDE SEQUENCE [LARGE SCALE GENOMIC DNA]</scope>
    <source>
        <strain evidence="9 10">UAMH 11012</strain>
    </source>
</reference>
<feature type="region of interest" description="Disordered" evidence="6">
    <location>
        <begin position="338"/>
        <end position="409"/>
    </location>
</feature>
<evidence type="ECO:0000256" key="3">
    <source>
        <dbReference type="ARBA" id="ARBA00022989"/>
    </source>
</evidence>
<feature type="transmembrane region" description="Helical" evidence="7">
    <location>
        <begin position="153"/>
        <end position="177"/>
    </location>
</feature>
<dbReference type="PANTHER" id="PTHR33048">
    <property type="entry name" value="PTH11-LIKE INTEGRAL MEMBRANE PROTEIN (AFU_ORTHOLOGUE AFUA_5G11245)"/>
    <property type="match status" value="1"/>
</dbReference>
<feature type="domain" description="Rhodopsin" evidence="8">
    <location>
        <begin position="22"/>
        <end position="248"/>
    </location>
</feature>
<keyword evidence="2 7" id="KW-0812">Transmembrane</keyword>
<keyword evidence="10" id="KW-1185">Reference proteome</keyword>
<feature type="transmembrane region" description="Helical" evidence="7">
    <location>
        <begin position="225"/>
        <end position="246"/>
    </location>
</feature>
<feature type="transmembrane region" description="Helical" evidence="7">
    <location>
        <begin position="189"/>
        <end position="213"/>
    </location>
</feature>
<evidence type="ECO:0000256" key="5">
    <source>
        <dbReference type="ARBA" id="ARBA00038359"/>
    </source>
</evidence>
<dbReference type="STRING" id="576137.A0A1L7X0Y1"/>
<dbReference type="Pfam" id="PF20684">
    <property type="entry name" value="Fung_rhodopsin"/>
    <property type="match status" value="1"/>
</dbReference>
<organism evidence="9 10">
    <name type="scientific">Phialocephala subalpina</name>
    <dbReference type="NCBI Taxonomy" id="576137"/>
    <lineage>
        <taxon>Eukaryota</taxon>
        <taxon>Fungi</taxon>
        <taxon>Dikarya</taxon>
        <taxon>Ascomycota</taxon>
        <taxon>Pezizomycotina</taxon>
        <taxon>Leotiomycetes</taxon>
        <taxon>Helotiales</taxon>
        <taxon>Mollisiaceae</taxon>
        <taxon>Phialocephala</taxon>
        <taxon>Phialocephala fortinii species complex</taxon>
    </lineage>
</organism>
<evidence type="ECO:0000256" key="6">
    <source>
        <dbReference type="SAM" id="MobiDB-lite"/>
    </source>
</evidence>
<feature type="compositionally biased region" description="Basic and acidic residues" evidence="6">
    <location>
        <begin position="372"/>
        <end position="399"/>
    </location>
</feature>
<dbReference type="PANTHER" id="PTHR33048:SF152">
    <property type="entry name" value="INTEGRAL MEMBRANE PROTEIN"/>
    <property type="match status" value="1"/>
</dbReference>
<gene>
    <name evidence="9" type="ORF">PAC_08552</name>
</gene>
<dbReference type="GO" id="GO:0016020">
    <property type="term" value="C:membrane"/>
    <property type="evidence" value="ECO:0007669"/>
    <property type="project" value="UniProtKB-SubCell"/>
</dbReference>
<feature type="transmembrane region" description="Helical" evidence="7">
    <location>
        <begin position="32"/>
        <end position="52"/>
    </location>
</feature>
<sequence>MGSPYQTELWTEYGIGMVIFILRFFARWKVVGFANFAWDDFFAFVAMILWTVDSATVQIINDYGSFVGLNEQTAAALSDETAARYEVGSKALFVAWISRRSLGLWQQKFAKVMGVLSAIAYVAVLLTLFAHCTPIPKNWQVKPYAGDKCTLTVANYIVVATLNVLTDVGILAIPLPLIWRARIPLRRKIIIGLLLSSGVFVITAALLRCILTLASVSQIGNSTIWGIRETFVSLIAISAPAIRPLFNKSRWIGSSDDNGPGSSGFRPFGRNLSVQEISTDVSERDRKGSVTPLSDVELKDLSRHSSDEYIIDSNNGKNVPLEINVTTVYALVDEEWNETSMPSPKLVEEEGEENETGTGKSNNLFRVPTSGTEREWRLRGENITEISVGERTEGSESKASRMLGMGGDS</sequence>
<comment type="similarity">
    <text evidence="5">Belongs to the SAT4 family.</text>
</comment>
<evidence type="ECO:0000256" key="4">
    <source>
        <dbReference type="ARBA" id="ARBA00023136"/>
    </source>
</evidence>
<feature type="transmembrane region" description="Helical" evidence="7">
    <location>
        <begin position="9"/>
        <end position="26"/>
    </location>
</feature>
<evidence type="ECO:0000256" key="1">
    <source>
        <dbReference type="ARBA" id="ARBA00004141"/>
    </source>
</evidence>
<dbReference type="AlphaFoldDB" id="A0A1L7X0Y1"/>
<protein>
    <submittedName>
        <fullName evidence="9">Related to integral membrane protein PTH11</fullName>
    </submittedName>
</protein>
<dbReference type="OrthoDB" id="4329349at2759"/>
<evidence type="ECO:0000256" key="7">
    <source>
        <dbReference type="SAM" id="Phobius"/>
    </source>
</evidence>
<dbReference type="InterPro" id="IPR052337">
    <property type="entry name" value="SAT4-like"/>
</dbReference>
<evidence type="ECO:0000313" key="10">
    <source>
        <dbReference type="Proteomes" id="UP000184330"/>
    </source>
</evidence>
<keyword evidence="3 7" id="KW-1133">Transmembrane helix</keyword>
<name>A0A1L7X0Y1_9HELO</name>
<dbReference type="EMBL" id="FJOG01000012">
    <property type="protein sequence ID" value="CZR58660.1"/>
    <property type="molecule type" value="Genomic_DNA"/>
</dbReference>
<evidence type="ECO:0000256" key="2">
    <source>
        <dbReference type="ARBA" id="ARBA00022692"/>
    </source>
</evidence>
<evidence type="ECO:0000259" key="8">
    <source>
        <dbReference type="Pfam" id="PF20684"/>
    </source>
</evidence>
<feature type="transmembrane region" description="Helical" evidence="7">
    <location>
        <begin position="109"/>
        <end position="130"/>
    </location>
</feature>
<accession>A0A1L7X0Y1</accession>